<feature type="transmembrane region" description="Helical" evidence="1">
    <location>
        <begin position="102"/>
        <end position="125"/>
    </location>
</feature>
<dbReference type="AlphaFoldDB" id="A0A380G6E2"/>
<accession>A0A380G6E2</accession>
<evidence type="ECO:0000313" key="3">
    <source>
        <dbReference type="Proteomes" id="UP000255549"/>
    </source>
</evidence>
<gene>
    <name evidence="2" type="ORF">NCTC11048_00844</name>
</gene>
<protein>
    <submittedName>
        <fullName evidence="2">Uncharacterized protein</fullName>
    </submittedName>
</protein>
<evidence type="ECO:0000256" key="1">
    <source>
        <dbReference type="SAM" id="Phobius"/>
    </source>
</evidence>
<name>A0A380G6E2_STAIN</name>
<evidence type="ECO:0000313" key="2">
    <source>
        <dbReference type="EMBL" id="SUM45853.1"/>
    </source>
</evidence>
<keyword evidence="1" id="KW-0812">Transmembrane</keyword>
<feature type="transmembrane region" description="Helical" evidence="1">
    <location>
        <begin position="39"/>
        <end position="63"/>
    </location>
</feature>
<feature type="transmembrane region" description="Helical" evidence="1">
    <location>
        <begin position="75"/>
        <end position="96"/>
    </location>
</feature>
<reference evidence="2 3" key="1">
    <citation type="submission" date="2018-06" db="EMBL/GenBank/DDBJ databases">
        <authorList>
            <consortium name="Pathogen Informatics"/>
            <person name="Doyle S."/>
        </authorList>
    </citation>
    <scope>NUCLEOTIDE SEQUENCE [LARGE SCALE GENOMIC DNA]</scope>
    <source>
        <strain evidence="3">NCTC 11048</strain>
    </source>
</reference>
<organism evidence="2 3">
    <name type="scientific">Staphylococcus intermedius NCTC 11048</name>
    <dbReference type="NCBI Taxonomy" id="1141106"/>
    <lineage>
        <taxon>Bacteria</taxon>
        <taxon>Bacillati</taxon>
        <taxon>Bacillota</taxon>
        <taxon>Bacilli</taxon>
        <taxon>Bacillales</taxon>
        <taxon>Staphylococcaceae</taxon>
        <taxon>Staphylococcus</taxon>
        <taxon>Staphylococcus intermedius group</taxon>
    </lineage>
</organism>
<dbReference type="Proteomes" id="UP000255549">
    <property type="component" value="Unassembled WGS sequence"/>
</dbReference>
<keyword evidence="1" id="KW-1133">Transmembrane helix</keyword>
<feature type="transmembrane region" description="Helical" evidence="1">
    <location>
        <begin position="7"/>
        <end position="27"/>
    </location>
</feature>
<dbReference type="EMBL" id="UHDP01000003">
    <property type="protein sequence ID" value="SUM45853.1"/>
    <property type="molecule type" value="Genomic_DNA"/>
</dbReference>
<keyword evidence="3" id="KW-1185">Reference proteome</keyword>
<keyword evidence="1" id="KW-0472">Membrane</keyword>
<sequence>MKALKVWMLICSTIIMLATLFFWTLFIPPLSDLEGAESMAQLVVFVPAMILFPIVFPLLWILETIYLFKLKQRKVYHYFFMILSCVVPILIGIIFYTMGMPILIFYILLSIISMCMVIMSLHILIKDKY</sequence>
<dbReference type="RefSeq" id="WP_019169547.1">
    <property type="nucleotide sequence ID" value="NZ_CAIB01000268.1"/>
</dbReference>
<proteinExistence type="predicted"/>